<sequence length="177" mass="20677">MSTPSTLETKSLRIAPFESPKHDEFFHEIQSNPNASPNSSWHLEQPATRETTNTIRKDIKRDSILFVVLCLRDKKAENPIGVLYIKCPGYMAHNRCVELNLGFTNPRDFTDYAFEAIDWARQWAFQNRQVNRVEFKVAAWKAKFRVDYEFKLESKKEGGLVKDGVRYDELCLVSEKW</sequence>
<proteinExistence type="predicted"/>
<dbReference type="EMBL" id="JAQIZZ010000001">
    <property type="protein sequence ID" value="KAJ5556273.1"/>
    <property type="molecule type" value="Genomic_DNA"/>
</dbReference>
<evidence type="ECO:0000313" key="1">
    <source>
        <dbReference type="EMBL" id="KAJ5556273.1"/>
    </source>
</evidence>
<dbReference type="SUPFAM" id="SSF55729">
    <property type="entry name" value="Acyl-CoA N-acyltransferases (Nat)"/>
    <property type="match status" value="1"/>
</dbReference>
<dbReference type="AlphaFoldDB" id="A0AAD6D6H3"/>
<dbReference type="Gene3D" id="3.40.630.30">
    <property type="match status" value="1"/>
</dbReference>
<keyword evidence="2" id="KW-1185">Reference proteome</keyword>
<name>A0AAD6D6H3_9EURO</name>
<protein>
    <submittedName>
        <fullName evidence="1">Acyl-CoA N-acyltransferase</fullName>
    </submittedName>
</protein>
<dbReference type="Proteomes" id="UP001220324">
    <property type="component" value="Unassembled WGS sequence"/>
</dbReference>
<comment type="caution">
    <text evidence="1">The sequence shown here is derived from an EMBL/GenBank/DDBJ whole genome shotgun (WGS) entry which is preliminary data.</text>
</comment>
<reference evidence="1 2" key="1">
    <citation type="journal article" date="2023" name="IMA Fungus">
        <title>Comparative genomic study of the Penicillium genus elucidates a diverse pangenome and 15 lateral gene transfer events.</title>
        <authorList>
            <person name="Petersen C."/>
            <person name="Sorensen T."/>
            <person name="Nielsen M.R."/>
            <person name="Sondergaard T.E."/>
            <person name="Sorensen J.L."/>
            <person name="Fitzpatrick D.A."/>
            <person name="Frisvad J.C."/>
            <person name="Nielsen K.L."/>
        </authorList>
    </citation>
    <scope>NUCLEOTIDE SEQUENCE [LARGE SCALE GENOMIC DNA]</scope>
    <source>
        <strain evidence="1 2">IBT 35679</strain>
    </source>
</reference>
<gene>
    <name evidence="1" type="ORF">N7494_000188</name>
</gene>
<dbReference type="InterPro" id="IPR016181">
    <property type="entry name" value="Acyl_CoA_acyltransferase"/>
</dbReference>
<evidence type="ECO:0000313" key="2">
    <source>
        <dbReference type="Proteomes" id="UP001220324"/>
    </source>
</evidence>
<organism evidence="1 2">
    <name type="scientific">Penicillium frequentans</name>
    <dbReference type="NCBI Taxonomy" id="3151616"/>
    <lineage>
        <taxon>Eukaryota</taxon>
        <taxon>Fungi</taxon>
        <taxon>Dikarya</taxon>
        <taxon>Ascomycota</taxon>
        <taxon>Pezizomycotina</taxon>
        <taxon>Eurotiomycetes</taxon>
        <taxon>Eurotiomycetidae</taxon>
        <taxon>Eurotiales</taxon>
        <taxon>Aspergillaceae</taxon>
        <taxon>Penicillium</taxon>
    </lineage>
</organism>
<accession>A0AAD6D6H3</accession>